<evidence type="ECO:0000313" key="8">
    <source>
        <dbReference type="EMBL" id="NKE10434.1"/>
    </source>
</evidence>
<proteinExistence type="inferred from homology"/>
<evidence type="ECO:0000256" key="2">
    <source>
        <dbReference type="ARBA" id="ARBA00004787"/>
    </source>
</evidence>
<keyword evidence="9" id="KW-1185">Reference proteome</keyword>
<dbReference type="InterPro" id="IPR029044">
    <property type="entry name" value="Nucleotide-diphossugar_trans"/>
</dbReference>
<evidence type="ECO:0000256" key="3">
    <source>
        <dbReference type="ARBA" id="ARBA00009789"/>
    </source>
</evidence>
<dbReference type="EMBL" id="JAAVUN010000025">
    <property type="protein sequence ID" value="NKE10434.1"/>
    <property type="molecule type" value="Genomic_DNA"/>
</dbReference>
<comment type="similarity">
    <text evidence="3 7">Belongs to the IspD/TarI cytidylyltransferase family. IspD subfamily.</text>
</comment>
<dbReference type="InterPro" id="IPR034683">
    <property type="entry name" value="IspD/TarI"/>
</dbReference>
<dbReference type="InterPro" id="IPR018294">
    <property type="entry name" value="ISPD_synthase_CS"/>
</dbReference>
<feature type="site" description="Positions MEP for the nucleophilic attack" evidence="7">
    <location>
        <position position="173"/>
    </location>
</feature>
<dbReference type="InterPro" id="IPR050088">
    <property type="entry name" value="IspD/TarI_cytidylyltransf_bact"/>
</dbReference>
<dbReference type="NCBIfam" id="TIGR00453">
    <property type="entry name" value="ispD"/>
    <property type="match status" value="1"/>
</dbReference>
<keyword evidence="5 7" id="KW-0548">Nucleotidyltransferase</keyword>
<dbReference type="GO" id="GO:0019288">
    <property type="term" value="P:isopentenyl diphosphate biosynthetic process, methylerythritol 4-phosphate pathway"/>
    <property type="evidence" value="ECO:0007669"/>
    <property type="project" value="UniProtKB-UniRule"/>
</dbReference>
<accession>A0A846TXR9</accession>
<dbReference type="HAMAP" id="MF_00108">
    <property type="entry name" value="IspD"/>
    <property type="match status" value="1"/>
</dbReference>
<protein>
    <recommendedName>
        <fullName evidence="7">2-C-methyl-D-erythritol 4-phosphate cytidylyltransferase</fullName>
        <ecNumber evidence="7">2.7.7.60</ecNumber>
    </recommendedName>
    <alternativeName>
        <fullName evidence="7">4-diphosphocytidyl-2C-methyl-D-erythritol synthase</fullName>
    </alternativeName>
    <alternativeName>
        <fullName evidence="7">MEP cytidylyltransferase</fullName>
        <shortName evidence="7">MCT</shortName>
    </alternativeName>
</protein>
<dbReference type="UniPathway" id="UPA00056">
    <property type="reaction ID" value="UER00093"/>
</dbReference>
<keyword evidence="4 7" id="KW-0808">Transferase</keyword>
<comment type="caution">
    <text evidence="8">The sequence shown here is derived from an EMBL/GenBank/DDBJ whole genome shotgun (WGS) entry which is preliminary data.</text>
</comment>
<evidence type="ECO:0000256" key="5">
    <source>
        <dbReference type="ARBA" id="ARBA00022695"/>
    </source>
</evidence>
<dbReference type="EC" id="2.7.7.60" evidence="7"/>
<dbReference type="Proteomes" id="UP000521379">
    <property type="component" value="Unassembled WGS sequence"/>
</dbReference>
<dbReference type="Gene3D" id="3.90.550.10">
    <property type="entry name" value="Spore Coat Polysaccharide Biosynthesis Protein SpsA, Chain A"/>
    <property type="match status" value="1"/>
</dbReference>
<comment type="pathway">
    <text evidence="2 7">Isoprenoid biosynthesis; isopentenyl diphosphate biosynthesis via DXP pathway; isopentenyl diphosphate from 1-deoxy-D-xylulose 5-phosphate: step 2/6.</text>
</comment>
<evidence type="ECO:0000256" key="7">
    <source>
        <dbReference type="HAMAP-Rule" id="MF_00108"/>
    </source>
</evidence>
<organism evidence="8 9">
    <name type="scientific">Kocuria subflava</name>
    <dbReference type="NCBI Taxonomy" id="1736139"/>
    <lineage>
        <taxon>Bacteria</taxon>
        <taxon>Bacillati</taxon>
        <taxon>Actinomycetota</taxon>
        <taxon>Actinomycetes</taxon>
        <taxon>Micrococcales</taxon>
        <taxon>Micrococcaceae</taxon>
        <taxon>Kocuria</taxon>
    </lineage>
</organism>
<comment type="function">
    <text evidence="7">Catalyzes the formation of 4-diphosphocytidyl-2-C-methyl-D-erythritol from CTP and 2-C-methyl-D-erythritol 4-phosphate (MEP).</text>
</comment>
<dbReference type="SUPFAM" id="SSF53448">
    <property type="entry name" value="Nucleotide-diphospho-sugar transferases"/>
    <property type="match status" value="1"/>
</dbReference>
<keyword evidence="6 7" id="KW-0414">Isoprene biosynthesis</keyword>
<feature type="site" description="Positions MEP for the nucleophilic attack" evidence="7">
    <location>
        <position position="231"/>
    </location>
</feature>
<reference evidence="8 9" key="1">
    <citation type="submission" date="2020-02" db="EMBL/GenBank/DDBJ databases">
        <authorList>
            <person name="Sun Q."/>
        </authorList>
    </citation>
    <scope>NUCLEOTIDE SEQUENCE [LARGE SCALE GENOMIC DNA]</scope>
    <source>
        <strain evidence="8 9">YIM 13062</strain>
    </source>
</reference>
<dbReference type="PANTHER" id="PTHR32125">
    <property type="entry name" value="2-C-METHYL-D-ERYTHRITOL 4-PHOSPHATE CYTIDYLYLTRANSFERASE, CHLOROPLASTIC"/>
    <property type="match status" value="1"/>
</dbReference>
<dbReference type="RefSeq" id="WP_119933467.1">
    <property type="nucleotide sequence ID" value="NZ_JAAVUN010000025.1"/>
</dbReference>
<evidence type="ECO:0000256" key="6">
    <source>
        <dbReference type="ARBA" id="ARBA00023229"/>
    </source>
</evidence>
<name>A0A846TXR9_9MICC</name>
<dbReference type="Pfam" id="PF01128">
    <property type="entry name" value="IspD"/>
    <property type="match status" value="1"/>
</dbReference>
<evidence type="ECO:0000313" key="9">
    <source>
        <dbReference type="Proteomes" id="UP000521379"/>
    </source>
</evidence>
<comment type="catalytic activity">
    <reaction evidence="1 7">
        <text>2-C-methyl-D-erythritol 4-phosphate + CTP + H(+) = 4-CDP-2-C-methyl-D-erythritol + diphosphate</text>
        <dbReference type="Rhea" id="RHEA:13429"/>
        <dbReference type="ChEBI" id="CHEBI:15378"/>
        <dbReference type="ChEBI" id="CHEBI:33019"/>
        <dbReference type="ChEBI" id="CHEBI:37563"/>
        <dbReference type="ChEBI" id="CHEBI:57823"/>
        <dbReference type="ChEBI" id="CHEBI:58262"/>
        <dbReference type="EC" id="2.7.7.60"/>
    </reaction>
</comment>
<dbReference type="PANTHER" id="PTHR32125:SF4">
    <property type="entry name" value="2-C-METHYL-D-ERYTHRITOL 4-PHOSPHATE CYTIDYLYLTRANSFERASE, CHLOROPLASTIC"/>
    <property type="match status" value="1"/>
</dbReference>
<evidence type="ECO:0000256" key="4">
    <source>
        <dbReference type="ARBA" id="ARBA00022679"/>
    </source>
</evidence>
<dbReference type="GO" id="GO:0050518">
    <property type="term" value="F:2-C-methyl-D-erythritol 4-phosphate cytidylyltransferase activity"/>
    <property type="evidence" value="ECO:0007669"/>
    <property type="project" value="UniProtKB-UniRule"/>
</dbReference>
<dbReference type="AlphaFoldDB" id="A0A846TXR9"/>
<dbReference type="PROSITE" id="PS01295">
    <property type="entry name" value="ISPD"/>
    <property type="match status" value="1"/>
</dbReference>
<gene>
    <name evidence="7 8" type="primary">ispD</name>
    <name evidence="8" type="ORF">GTW58_10935</name>
</gene>
<evidence type="ECO:0000256" key="1">
    <source>
        <dbReference type="ARBA" id="ARBA00001282"/>
    </source>
</evidence>
<feature type="site" description="Transition state stabilizer" evidence="7">
    <location>
        <position position="24"/>
    </location>
</feature>
<feature type="site" description="Transition state stabilizer" evidence="7">
    <location>
        <position position="31"/>
    </location>
</feature>
<dbReference type="CDD" id="cd02516">
    <property type="entry name" value="CDP-ME_synthetase"/>
    <property type="match status" value="1"/>
</dbReference>
<dbReference type="InterPro" id="IPR001228">
    <property type="entry name" value="IspD"/>
</dbReference>
<sequence>MTTANPTPAGGFAVVVVAAGSGTRLGQGVPKALVEVGGGTILSHALAGIAASGVCEGAEGWQAPVVVTVPQGDTALTAVARSAGAHAVEGGCSRAASVREALQLLTRLRSQGTAAFRGVLVHDAARCLTPPEVFHRVVAALQEGHQAVVPVLPVVDTIRSVDAHGNSQGTVERSHLRAIQTPQGFDWDLIVDVNGAAGLTHDDRITDDASLVEQFSEVPVHTVDGDETALKITRPMDLLLAQAILDSRTDAAG</sequence>